<evidence type="ECO:0000313" key="3">
    <source>
        <dbReference type="Proteomes" id="UP000319949"/>
    </source>
</evidence>
<name>A0A560DB50_9BRAD</name>
<accession>A0A560DB50</accession>
<feature type="transmembrane region" description="Helical" evidence="1">
    <location>
        <begin position="74"/>
        <end position="94"/>
    </location>
</feature>
<dbReference type="EMBL" id="VITK01000008">
    <property type="protein sequence ID" value="TWA94288.1"/>
    <property type="molecule type" value="Genomic_DNA"/>
</dbReference>
<gene>
    <name evidence="2" type="ORF">FBZ96_10820</name>
</gene>
<dbReference type="STRING" id="1803665.GCA_001641335_06407"/>
<sequence length="132" mass="14178">MPRPGDYDAAMRQNHLIAAAVICLVLIVYATLVKLAGRPALIGHAEAYWVVVIERFSAYGLLGFLLAFLLPGRIRLACAFVITVAVALEVFQALTPDRDPRFIDVLQKAAGGAVGVILAQTILAFLPRPPPS</sequence>
<keyword evidence="1" id="KW-1133">Transmembrane helix</keyword>
<reference evidence="2 3" key="1">
    <citation type="submission" date="2019-06" db="EMBL/GenBank/DDBJ databases">
        <title>Genomic Encyclopedia of Type Strains, Phase IV (KMG-V): Genome sequencing to study the core and pangenomes of soil and plant-associated prokaryotes.</title>
        <authorList>
            <person name="Whitman W."/>
        </authorList>
    </citation>
    <scope>NUCLEOTIDE SEQUENCE [LARGE SCALE GENOMIC DNA]</scope>
    <source>
        <strain evidence="2 3">BR 510</strain>
    </source>
</reference>
<protein>
    <recommendedName>
        <fullName evidence="4">VanZ like protein</fullName>
    </recommendedName>
</protein>
<comment type="caution">
    <text evidence="2">The sequence shown here is derived from an EMBL/GenBank/DDBJ whole genome shotgun (WGS) entry which is preliminary data.</text>
</comment>
<evidence type="ECO:0000256" key="1">
    <source>
        <dbReference type="SAM" id="Phobius"/>
    </source>
</evidence>
<dbReference type="NCBIfam" id="NF037970">
    <property type="entry name" value="vanZ_1"/>
    <property type="match status" value="1"/>
</dbReference>
<dbReference type="Proteomes" id="UP000319949">
    <property type="component" value="Unassembled WGS sequence"/>
</dbReference>
<proteinExistence type="predicted"/>
<feature type="transmembrane region" description="Helical" evidence="1">
    <location>
        <begin position="47"/>
        <end position="68"/>
    </location>
</feature>
<organism evidence="2 3">
    <name type="scientific">Bradyrhizobium stylosanthis</name>
    <dbReference type="NCBI Taxonomy" id="1803665"/>
    <lineage>
        <taxon>Bacteria</taxon>
        <taxon>Pseudomonadati</taxon>
        <taxon>Pseudomonadota</taxon>
        <taxon>Alphaproteobacteria</taxon>
        <taxon>Hyphomicrobiales</taxon>
        <taxon>Nitrobacteraceae</taxon>
        <taxon>Bradyrhizobium</taxon>
    </lineage>
</organism>
<keyword evidence="1" id="KW-0812">Transmembrane</keyword>
<keyword evidence="3" id="KW-1185">Reference proteome</keyword>
<feature type="transmembrane region" description="Helical" evidence="1">
    <location>
        <begin position="106"/>
        <end position="126"/>
    </location>
</feature>
<evidence type="ECO:0008006" key="4">
    <source>
        <dbReference type="Google" id="ProtNLM"/>
    </source>
</evidence>
<feature type="transmembrane region" description="Helical" evidence="1">
    <location>
        <begin position="16"/>
        <end position="35"/>
    </location>
</feature>
<dbReference type="AlphaFoldDB" id="A0A560DB50"/>
<keyword evidence="1" id="KW-0472">Membrane</keyword>
<evidence type="ECO:0000313" key="2">
    <source>
        <dbReference type="EMBL" id="TWA94288.1"/>
    </source>
</evidence>